<name>A0ABD3PMA0_9STRA</name>
<evidence type="ECO:0000313" key="7">
    <source>
        <dbReference type="EMBL" id="KAL3789174.1"/>
    </source>
</evidence>
<dbReference type="EC" id="1.8.4.12" evidence="2"/>
<feature type="region of interest" description="Disordered" evidence="5">
    <location>
        <begin position="45"/>
        <end position="68"/>
    </location>
</feature>
<feature type="domain" description="MsrB" evidence="6">
    <location>
        <begin position="66"/>
        <end position="185"/>
    </location>
</feature>
<evidence type="ECO:0000256" key="5">
    <source>
        <dbReference type="SAM" id="MobiDB-lite"/>
    </source>
</evidence>
<gene>
    <name evidence="7" type="ORF">HJC23_012263</name>
</gene>
<evidence type="ECO:0000256" key="1">
    <source>
        <dbReference type="ARBA" id="ARBA00007174"/>
    </source>
</evidence>
<dbReference type="InterPro" id="IPR028427">
    <property type="entry name" value="Met_Sox_Rdtase_MsrB"/>
</dbReference>
<dbReference type="PANTHER" id="PTHR10173">
    <property type="entry name" value="METHIONINE SULFOXIDE REDUCTASE"/>
    <property type="match status" value="1"/>
</dbReference>
<feature type="compositionally biased region" description="Basic and acidic residues" evidence="5">
    <location>
        <begin position="47"/>
        <end position="64"/>
    </location>
</feature>
<evidence type="ECO:0000313" key="8">
    <source>
        <dbReference type="Proteomes" id="UP001516023"/>
    </source>
</evidence>
<proteinExistence type="inferred from homology"/>
<keyword evidence="3" id="KW-0560">Oxidoreductase</keyword>
<dbReference type="Proteomes" id="UP001516023">
    <property type="component" value="Unassembled WGS sequence"/>
</dbReference>
<dbReference type="InterPro" id="IPR011057">
    <property type="entry name" value="Mss4-like_sf"/>
</dbReference>
<dbReference type="PANTHER" id="PTHR10173:SF52">
    <property type="entry name" value="METHIONINE-R-SULFOXIDE REDUCTASE B1"/>
    <property type="match status" value="1"/>
</dbReference>
<dbReference type="InterPro" id="IPR002579">
    <property type="entry name" value="Met_Sox_Rdtase_MsrB_dom"/>
</dbReference>
<dbReference type="SUPFAM" id="SSF51316">
    <property type="entry name" value="Mss4-like"/>
    <property type="match status" value="1"/>
</dbReference>
<protein>
    <recommendedName>
        <fullName evidence="2">peptide-methionine (R)-S-oxide reductase</fullName>
        <ecNumber evidence="2">1.8.4.12</ecNumber>
    </recommendedName>
</protein>
<comment type="similarity">
    <text evidence="1">Belongs to the MsrB Met sulfoxide reductase family.</text>
</comment>
<evidence type="ECO:0000259" key="6">
    <source>
        <dbReference type="PROSITE" id="PS51790"/>
    </source>
</evidence>
<evidence type="ECO:0000256" key="3">
    <source>
        <dbReference type="ARBA" id="ARBA00023002"/>
    </source>
</evidence>
<organism evidence="7 8">
    <name type="scientific">Cyclotella cryptica</name>
    <dbReference type="NCBI Taxonomy" id="29204"/>
    <lineage>
        <taxon>Eukaryota</taxon>
        <taxon>Sar</taxon>
        <taxon>Stramenopiles</taxon>
        <taxon>Ochrophyta</taxon>
        <taxon>Bacillariophyta</taxon>
        <taxon>Coscinodiscophyceae</taxon>
        <taxon>Thalassiosirophycidae</taxon>
        <taxon>Stephanodiscales</taxon>
        <taxon>Stephanodiscaceae</taxon>
        <taxon>Cyclotella</taxon>
    </lineage>
</organism>
<dbReference type="PROSITE" id="PS51790">
    <property type="entry name" value="MSRB"/>
    <property type="match status" value="1"/>
</dbReference>
<dbReference type="Pfam" id="PF01641">
    <property type="entry name" value="SelR"/>
    <property type="match status" value="1"/>
</dbReference>
<reference evidence="7 8" key="1">
    <citation type="journal article" date="2020" name="G3 (Bethesda)">
        <title>Improved Reference Genome for Cyclotella cryptica CCMP332, a Model for Cell Wall Morphogenesis, Salinity Adaptation, and Lipid Production in Diatoms (Bacillariophyta).</title>
        <authorList>
            <person name="Roberts W.R."/>
            <person name="Downey K.M."/>
            <person name="Ruck E.C."/>
            <person name="Traller J.C."/>
            <person name="Alverson A.J."/>
        </authorList>
    </citation>
    <scope>NUCLEOTIDE SEQUENCE [LARGE SCALE GENOMIC DNA]</scope>
    <source>
        <strain evidence="7 8">CCMP332</strain>
    </source>
</reference>
<evidence type="ECO:0000256" key="2">
    <source>
        <dbReference type="ARBA" id="ARBA00012499"/>
    </source>
</evidence>
<accession>A0ABD3PMA0</accession>
<dbReference type="EMBL" id="JABMIG020000145">
    <property type="protein sequence ID" value="KAL3789174.1"/>
    <property type="molecule type" value="Genomic_DNA"/>
</dbReference>
<comment type="caution">
    <text evidence="7">The sequence shown here is derived from an EMBL/GenBank/DDBJ whole genome shotgun (WGS) entry which is preliminary data.</text>
</comment>
<dbReference type="AlphaFoldDB" id="A0ABD3PMA0"/>
<dbReference type="Gene3D" id="2.170.150.20">
    <property type="entry name" value="Peptide methionine sulfoxide reductase"/>
    <property type="match status" value="1"/>
</dbReference>
<sequence length="223" mass="25044">MNSSWERTDEDDKNVECPVRDFSIGIIISPCEPFARASFVQTQARPSHVEARPAVEEDREHNMTRDNNSMGTWNPLSLAVLKLGFTEPAWTSPLNYNKSEGVYRCASCLSPLFSSSAKYDSGSGWPSFWKTVAPNRVALKREWDGRIECLCANCNGHLGHVFPDGPSRGSLNQDELKTVPETDPKIGYNVQQSGEFDKSSSKYSRMPRFCINGLALRFDKHCE</sequence>
<comment type="catalytic activity">
    <reaction evidence="4">
        <text>L-methionyl-[protein] + [thioredoxin]-disulfide + H2O = L-methionyl-(R)-S-oxide-[protein] + [thioredoxin]-dithiol</text>
        <dbReference type="Rhea" id="RHEA:24164"/>
        <dbReference type="Rhea" id="RHEA-COMP:10698"/>
        <dbReference type="Rhea" id="RHEA-COMP:10700"/>
        <dbReference type="Rhea" id="RHEA-COMP:12313"/>
        <dbReference type="Rhea" id="RHEA-COMP:12314"/>
        <dbReference type="ChEBI" id="CHEBI:15377"/>
        <dbReference type="ChEBI" id="CHEBI:16044"/>
        <dbReference type="ChEBI" id="CHEBI:29950"/>
        <dbReference type="ChEBI" id="CHEBI:45764"/>
        <dbReference type="ChEBI" id="CHEBI:50058"/>
        <dbReference type="EC" id="1.8.4.12"/>
    </reaction>
</comment>
<keyword evidence="8" id="KW-1185">Reference proteome</keyword>
<dbReference type="GO" id="GO:0033743">
    <property type="term" value="F:peptide-methionine (R)-S-oxide reductase activity"/>
    <property type="evidence" value="ECO:0007669"/>
    <property type="project" value="UniProtKB-EC"/>
</dbReference>
<evidence type="ECO:0000256" key="4">
    <source>
        <dbReference type="ARBA" id="ARBA00048488"/>
    </source>
</evidence>